<feature type="domain" description="Thioredoxin-like fold" evidence="2">
    <location>
        <begin position="155"/>
        <end position="212"/>
    </location>
</feature>
<comment type="caution">
    <text evidence="3">The sequence shown here is derived from an EMBL/GenBank/DDBJ whole genome shotgun (WGS) entry which is preliminary data.</text>
</comment>
<accession>A0A7J3XXJ3</accession>
<gene>
    <name evidence="3" type="ORF">ENM60_01255</name>
</gene>
<evidence type="ECO:0000256" key="1">
    <source>
        <dbReference type="ARBA" id="ARBA00007787"/>
    </source>
</evidence>
<sequence>MSSQLFDEETVKALQGIFQSFKKPVKDYLVVDTLDDPRDEEEDEHHHHTHYHLHVAGEGCHTCGEAKMLAMELAKISNGQLSFDIVERGKAGALRPRYVPAFIYGSSGLNIRYYGLPSGEEFAPFIYVHQYISLSEVKLSSKVKEVVESIETPLHVKVFVTPECPYCPIVVDYFNQMALLNKNIMMETIEAIELPIEADAYGIQAVPYVTINRIEDYDNYGAEPVEVIPGYVPPDHAVKVLVKAERKIKRGGGSGKTST</sequence>
<dbReference type="InterPro" id="IPR012336">
    <property type="entry name" value="Thioredoxin-like_fold"/>
</dbReference>
<protein>
    <submittedName>
        <fullName evidence="3">Glutaredoxin</fullName>
    </submittedName>
</protein>
<comment type="similarity">
    <text evidence="1">Belongs to the glutaredoxin family.</text>
</comment>
<dbReference type="AlphaFoldDB" id="A0A7J3XXJ3"/>
<evidence type="ECO:0000259" key="2">
    <source>
        <dbReference type="Pfam" id="PF13192"/>
    </source>
</evidence>
<dbReference type="SUPFAM" id="SSF52833">
    <property type="entry name" value="Thioredoxin-like"/>
    <property type="match status" value="2"/>
</dbReference>
<dbReference type="Pfam" id="PF13192">
    <property type="entry name" value="Thioredoxin_3"/>
    <property type="match status" value="1"/>
</dbReference>
<dbReference type="PANTHER" id="PTHR37170">
    <property type="entry name" value="GLUTAREDOXIN-RELATED"/>
    <property type="match status" value="1"/>
</dbReference>
<dbReference type="InterPro" id="IPR036249">
    <property type="entry name" value="Thioredoxin-like_sf"/>
</dbReference>
<dbReference type="Gene3D" id="3.40.30.10">
    <property type="entry name" value="Glutaredoxin"/>
    <property type="match status" value="2"/>
</dbReference>
<proteinExistence type="inferred from homology"/>
<evidence type="ECO:0000313" key="3">
    <source>
        <dbReference type="EMBL" id="HHP67414.1"/>
    </source>
</evidence>
<dbReference type="EMBL" id="DRYK01000025">
    <property type="protein sequence ID" value="HHP67414.1"/>
    <property type="molecule type" value="Genomic_DNA"/>
</dbReference>
<reference evidence="3" key="1">
    <citation type="journal article" date="2020" name="mSystems">
        <title>Genome- and Community-Level Interaction Insights into Carbon Utilization and Element Cycling Functions of Hydrothermarchaeota in Hydrothermal Sediment.</title>
        <authorList>
            <person name="Zhou Z."/>
            <person name="Liu Y."/>
            <person name="Xu W."/>
            <person name="Pan J."/>
            <person name="Luo Z.H."/>
            <person name="Li M."/>
        </authorList>
    </citation>
    <scope>NUCLEOTIDE SEQUENCE [LARGE SCALE GENOMIC DNA]</scope>
    <source>
        <strain evidence="3">SpSt-110</strain>
    </source>
</reference>
<name>A0A7J3XXJ3_9CREN</name>
<dbReference type="PANTHER" id="PTHR37170:SF1">
    <property type="entry name" value="GLUTAREDOXIN-LIKE PROTEIN"/>
    <property type="match status" value="1"/>
</dbReference>
<organism evidence="3">
    <name type="scientific">Thermogladius calderae</name>
    <dbReference type="NCBI Taxonomy" id="1200300"/>
    <lineage>
        <taxon>Archaea</taxon>
        <taxon>Thermoproteota</taxon>
        <taxon>Thermoprotei</taxon>
        <taxon>Desulfurococcales</taxon>
        <taxon>Desulfurococcaceae</taxon>
        <taxon>Thermogladius</taxon>
    </lineage>
</organism>